<evidence type="ECO:0000256" key="2">
    <source>
        <dbReference type="ARBA" id="ARBA00008987"/>
    </source>
</evidence>
<organism evidence="8 9">
    <name type="scientific">Rhodococcus gannanensis</name>
    <dbReference type="NCBI Taxonomy" id="1960308"/>
    <lineage>
        <taxon>Bacteria</taxon>
        <taxon>Bacillati</taxon>
        <taxon>Actinomycetota</taxon>
        <taxon>Actinomycetes</taxon>
        <taxon>Mycobacteriales</taxon>
        <taxon>Nocardiaceae</taxon>
        <taxon>Rhodococcus</taxon>
    </lineage>
</organism>
<feature type="domain" description="Thioredoxin" evidence="7">
    <location>
        <begin position="9"/>
        <end position="149"/>
    </location>
</feature>
<evidence type="ECO:0000313" key="9">
    <source>
        <dbReference type="Proteomes" id="UP001597286"/>
    </source>
</evidence>
<comment type="caution">
    <text evidence="8">The sequence shown here is derived from an EMBL/GenBank/DDBJ whole genome shotgun (WGS) entry which is preliminary data.</text>
</comment>
<evidence type="ECO:0000256" key="5">
    <source>
        <dbReference type="ARBA" id="ARBA00023157"/>
    </source>
</evidence>
<dbReference type="Gene3D" id="3.40.30.10">
    <property type="entry name" value="Glutaredoxin"/>
    <property type="match status" value="1"/>
</dbReference>
<dbReference type="PROSITE" id="PS00194">
    <property type="entry name" value="THIOREDOXIN_1"/>
    <property type="match status" value="1"/>
</dbReference>
<dbReference type="Pfam" id="PF00085">
    <property type="entry name" value="Thioredoxin"/>
    <property type="match status" value="1"/>
</dbReference>
<protein>
    <submittedName>
        <fullName evidence="8">Thioredoxin family protein</fullName>
    </submittedName>
</protein>
<sequence>MTGLVVLAVALLATIAVAALIKARSGKVRATAAPAAVADTRRTLLGEVGVPAAGPAIVHFSADWCGPCAAVRRVVAGTLATLDARLPAEADRPVDIELDIDENPALARELGVLSLPTTFIFDRDGGQRFRVSGVPTASDLEQALVPLCRPEGSHPEETR</sequence>
<name>A0ABW4NXR1_9NOCA</name>
<keyword evidence="4" id="KW-0249">Electron transport</keyword>
<evidence type="ECO:0000313" key="8">
    <source>
        <dbReference type="EMBL" id="MFD1810616.1"/>
    </source>
</evidence>
<comment type="function">
    <text evidence="1">Participates in various redox reactions through the reversible oxidation of its active center dithiol to a disulfide and catalyzes dithiol-disulfide exchange reactions.</text>
</comment>
<keyword evidence="9" id="KW-1185">Reference proteome</keyword>
<keyword evidence="3" id="KW-0813">Transport</keyword>
<evidence type="ECO:0000256" key="6">
    <source>
        <dbReference type="ARBA" id="ARBA00023284"/>
    </source>
</evidence>
<evidence type="ECO:0000259" key="7">
    <source>
        <dbReference type="PROSITE" id="PS51352"/>
    </source>
</evidence>
<accession>A0ABW4NXR1</accession>
<dbReference type="InterPro" id="IPR036249">
    <property type="entry name" value="Thioredoxin-like_sf"/>
</dbReference>
<reference evidence="9" key="1">
    <citation type="journal article" date="2019" name="Int. J. Syst. Evol. Microbiol.">
        <title>The Global Catalogue of Microorganisms (GCM) 10K type strain sequencing project: providing services to taxonomists for standard genome sequencing and annotation.</title>
        <authorList>
            <consortium name="The Broad Institute Genomics Platform"/>
            <consortium name="The Broad Institute Genome Sequencing Center for Infectious Disease"/>
            <person name="Wu L."/>
            <person name="Ma J."/>
        </authorList>
    </citation>
    <scope>NUCLEOTIDE SEQUENCE [LARGE SCALE GENOMIC DNA]</scope>
    <source>
        <strain evidence="9">DT72</strain>
    </source>
</reference>
<dbReference type="PANTHER" id="PTHR45663:SF11">
    <property type="entry name" value="GEO12009P1"/>
    <property type="match status" value="1"/>
</dbReference>
<dbReference type="PROSITE" id="PS51352">
    <property type="entry name" value="THIOREDOXIN_2"/>
    <property type="match status" value="1"/>
</dbReference>
<evidence type="ECO:0000256" key="4">
    <source>
        <dbReference type="ARBA" id="ARBA00022982"/>
    </source>
</evidence>
<keyword evidence="6" id="KW-0676">Redox-active center</keyword>
<dbReference type="CDD" id="cd02947">
    <property type="entry name" value="TRX_family"/>
    <property type="match status" value="1"/>
</dbReference>
<proteinExistence type="inferred from homology"/>
<dbReference type="InterPro" id="IPR013766">
    <property type="entry name" value="Thioredoxin_domain"/>
</dbReference>
<dbReference type="InterPro" id="IPR017937">
    <property type="entry name" value="Thioredoxin_CS"/>
</dbReference>
<dbReference type="EMBL" id="JBHUFB010000001">
    <property type="protein sequence ID" value="MFD1810616.1"/>
    <property type="molecule type" value="Genomic_DNA"/>
</dbReference>
<dbReference type="RefSeq" id="WP_378483177.1">
    <property type="nucleotide sequence ID" value="NZ_JBHUFB010000001.1"/>
</dbReference>
<keyword evidence="5" id="KW-1015">Disulfide bond</keyword>
<dbReference type="SUPFAM" id="SSF52833">
    <property type="entry name" value="Thioredoxin-like"/>
    <property type="match status" value="1"/>
</dbReference>
<evidence type="ECO:0000256" key="3">
    <source>
        <dbReference type="ARBA" id="ARBA00022448"/>
    </source>
</evidence>
<comment type="similarity">
    <text evidence="2">Belongs to the thioredoxin family.</text>
</comment>
<gene>
    <name evidence="8" type="ORF">ACFSJG_00155</name>
</gene>
<dbReference type="Proteomes" id="UP001597286">
    <property type="component" value="Unassembled WGS sequence"/>
</dbReference>
<evidence type="ECO:0000256" key="1">
    <source>
        <dbReference type="ARBA" id="ARBA00003318"/>
    </source>
</evidence>
<dbReference type="PANTHER" id="PTHR45663">
    <property type="entry name" value="GEO12009P1"/>
    <property type="match status" value="1"/>
</dbReference>